<dbReference type="Proteomes" id="UP000270819">
    <property type="component" value="Segment"/>
</dbReference>
<protein>
    <submittedName>
        <fullName evidence="1">Uncharacterized protein</fullName>
    </submittedName>
</protein>
<evidence type="ECO:0000313" key="2">
    <source>
        <dbReference type="Proteomes" id="UP000270819"/>
    </source>
</evidence>
<organism evidence="1 2">
    <name type="scientific">Enterobacter phage phi63_307</name>
    <dbReference type="NCBI Taxonomy" id="2340711"/>
    <lineage>
        <taxon>Viruses</taxon>
        <taxon>Duplodnaviria</taxon>
        <taxon>Heunggongvirae</taxon>
        <taxon>Uroviricota</taxon>
        <taxon>Caudoviricetes</taxon>
        <taxon>Andersonviridae</taxon>
        <taxon>Ounavirinae</taxon>
        <taxon>Kolesnikvirus</taxon>
        <taxon>Kolesnikvirus Ea214</taxon>
    </lineage>
</organism>
<evidence type="ECO:0000313" key="1">
    <source>
        <dbReference type="EMBL" id="AYD79614.1"/>
    </source>
</evidence>
<sequence>MLHIAHIQNYRSRTASVKRYGKFKAMRFEWSCYRKILSFDRSKFVCQSEPLENRKLEALARHAGLILAKHGQDVANDFVNRCFTALPYTNNLTVGLFIERVEFFANTH</sequence>
<accession>A0A386K530</accession>
<reference evidence="2" key="1">
    <citation type="submission" date="2017-11" db="EMBL/GenBank/DDBJ databases">
        <authorList>
            <person name="Zhao X."/>
        </authorList>
    </citation>
    <scope>NUCLEOTIDE SEQUENCE [LARGE SCALE GENOMIC DNA]</scope>
</reference>
<proteinExistence type="predicted"/>
<dbReference type="EMBL" id="MG589384">
    <property type="protein sequence ID" value="AYD79614.1"/>
    <property type="molecule type" value="Genomic_DNA"/>
</dbReference>
<gene>
    <name evidence="1" type="ORF">LINGLNFE_00132</name>
</gene>
<name>A0A386K530_9CAUD</name>